<accession>G2I124</accession>
<feature type="region of interest" description="Disordered" evidence="1">
    <location>
        <begin position="233"/>
        <end position="256"/>
    </location>
</feature>
<keyword evidence="2" id="KW-0732">Signal</keyword>
<name>G2I124_KOMMN</name>
<feature type="compositionally biased region" description="Basic residues" evidence="1">
    <location>
        <begin position="54"/>
        <end position="64"/>
    </location>
</feature>
<organism evidence="4 5">
    <name type="scientific">Komagataeibacter medellinensis (strain NBRC 3288 / BCRC 11682 / LMG 1693 / Kondo 51)</name>
    <name type="common">Gluconacetobacter medellinensis</name>
    <dbReference type="NCBI Taxonomy" id="634177"/>
    <lineage>
        <taxon>Bacteria</taxon>
        <taxon>Pseudomonadati</taxon>
        <taxon>Pseudomonadota</taxon>
        <taxon>Alphaproteobacteria</taxon>
        <taxon>Acetobacterales</taxon>
        <taxon>Acetobacteraceae</taxon>
        <taxon>Komagataeibacter</taxon>
    </lineage>
</organism>
<dbReference type="InterPro" id="IPR038765">
    <property type="entry name" value="Papain-like_cys_pep_sf"/>
</dbReference>
<feature type="domain" description="Peptidase C51" evidence="3">
    <location>
        <begin position="50"/>
        <end position="170"/>
    </location>
</feature>
<dbReference type="KEGG" id="gxy:GLX_22200"/>
<dbReference type="HOGENOM" id="CLU_094464_0_0_5"/>
<dbReference type="eggNOG" id="COG3942">
    <property type="taxonomic scope" value="Bacteria"/>
</dbReference>
<dbReference type="SUPFAM" id="SSF54001">
    <property type="entry name" value="Cysteine proteinases"/>
    <property type="match status" value="1"/>
</dbReference>
<dbReference type="Proteomes" id="UP000009044">
    <property type="component" value="Chromosome"/>
</dbReference>
<proteinExistence type="predicted"/>
<dbReference type="STRING" id="634177.GLX_22200"/>
<evidence type="ECO:0000313" key="4">
    <source>
        <dbReference type="EMBL" id="BAK84632.1"/>
    </source>
</evidence>
<feature type="compositionally biased region" description="Low complexity" evidence="1">
    <location>
        <begin position="40"/>
        <end position="51"/>
    </location>
</feature>
<protein>
    <recommendedName>
        <fullName evidence="3">Peptidase C51 domain-containing protein</fullName>
    </recommendedName>
</protein>
<gene>
    <name evidence="4" type="ordered locus">GLX_22200</name>
</gene>
<dbReference type="InterPro" id="IPR007921">
    <property type="entry name" value="CHAP_dom"/>
</dbReference>
<feature type="chain" id="PRO_5003430629" description="Peptidase C51 domain-containing protein" evidence="2">
    <location>
        <begin position="30"/>
        <end position="256"/>
    </location>
</feature>
<reference evidence="5" key="1">
    <citation type="journal article" date="2011" name="J. Bacteriol.">
        <title>Complete genome sequence of NBRC 3288, a unique cellulose-nonproducing strain of Gluconacetobacter xylinus isolated from vinegar.</title>
        <authorList>
            <person name="Ogino H."/>
            <person name="Azuma Y."/>
            <person name="Hosoyama A."/>
            <person name="Nakazawa H."/>
            <person name="Matsutani M."/>
            <person name="Hasegawa A."/>
            <person name="Otsuyama K."/>
            <person name="Matsushita K."/>
            <person name="Fujita N."/>
            <person name="Shirai M."/>
        </authorList>
    </citation>
    <scope>NUCLEOTIDE SEQUENCE [LARGE SCALE GENOMIC DNA]</scope>
    <source>
        <strain evidence="5">NBRC 3288 / BCRC 11682 / LMG 1693</strain>
    </source>
</reference>
<dbReference type="PATRIC" id="fig|634177.7.peg.2508"/>
<evidence type="ECO:0000256" key="2">
    <source>
        <dbReference type="SAM" id="SignalP"/>
    </source>
</evidence>
<dbReference type="EMBL" id="AP012159">
    <property type="protein sequence ID" value="BAK84632.1"/>
    <property type="molecule type" value="Genomic_DNA"/>
</dbReference>
<dbReference type="RefSeq" id="WP_014106130.1">
    <property type="nucleotide sequence ID" value="NC_016027.1"/>
</dbReference>
<dbReference type="PROSITE" id="PS50911">
    <property type="entry name" value="CHAP"/>
    <property type="match status" value="1"/>
</dbReference>
<dbReference type="Pfam" id="PF05257">
    <property type="entry name" value="CHAP"/>
    <property type="match status" value="1"/>
</dbReference>
<evidence type="ECO:0000313" key="5">
    <source>
        <dbReference type="Proteomes" id="UP000009044"/>
    </source>
</evidence>
<feature type="signal peptide" evidence="2">
    <location>
        <begin position="1"/>
        <end position="29"/>
    </location>
</feature>
<evidence type="ECO:0000256" key="1">
    <source>
        <dbReference type="SAM" id="MobiDB-lite"/>
    </source>
</evidence>
<sequence length="256" mass="28067">MWIRNLKRGVLLSVLSATFGFMFSEQGHAHTTTRHASHIHPATAHASATSHGRSNIHHVTTRRGHVHERGHVIQCVAFAKSASDVEIRGNAVDWWYNAAGRYARGSAPEAGSVLNFRGTRRMPLGHVAVVRQLVNNRTIIIDQSHWGQGGISRDVPVIDVSPNNDWSAVRVALNSRSGEFGSIYPTYGFIYARPATSSDVMLTTYQKAMRNPTVMAQAQTRGRHNNTEVAEAPEGIAGHASSSLAYTDDVPNRSLR</sequence>
<dbReference type="AlphaFoldDB" id="G2I124"/>
<dbReference type="Gene3D" id="3.90.1720.10">
    <property type="entry name" value="endopeptidase domain like (from Nostoc punctiforme)"/>
    <property type="match status" value="1"/>
</dbReference>
<feature type="region of interest" description="Disordered" evidence="1">
    <location>
        <begin position="40"/>
        <end position="64"/>
    </location>
</feature>
<evidence type="ECO:0000259" key="3">
    <source>
        <dbReference type="PROSITE" id="PS50911"/>
    </source>
</evidence>